<name>T0HWV6_9SPHN</name>
<evidence type="ECO:0000313" key="3">
    <source>
        <dbReference type="EMBL" id="EQB17567.1"/>
    </source>
</evidence>
<dbReference type="AlphaFoldDB" id="T0HWV6"/>
<feature type="region of interest" description="Disordered" evidence="2">
    <location>
        <begin position="107"/>
        <end position="133"/>
    </location>
</feature>
<feature type="coiled-coil region" evidence="1">
    <location>
        <begin position="36"/>
        <end position="63"/>
    </location>
</feature>
<dbReference type="PATRIC" id="fig|1331060.3.peg.683"/>
<dbReference type="Proteomes" id="UP000015531">
    <property type="component" value="Unassembled WGS sequence"/>
</dbReference>
<protein>
    <recommendedName>
        <fullName evidence="5">Conjugal transfer protein TraD</fullName>
    </recommendedName>
</protein>
<evidence type="ECO:0000256" key="2">
    <source>
        <dbReference type="SAM" id="MobiDB-lite"/>
    </source>
</evidence>
<organism evidence="3 4">
    <name type="scientific">Sphingobium lactosutens DS20</name>
    <dbReference type="NCBI Taxonomy" id="1331060"/>
    <lineage>
        <taxon>Bacteria</taxon>
        <taxon>Pseudomonadati</taxon>
        <taxon>Pseudomonadota</taxon>
        <taxon>Alphaproteobacteria</taxon>
        <taxon>Sphingomonadales</taxon>
        <taxon>Sphingomonadaceae</taxon>
        <taxon>Sphingobium</taxon>
    </lineage>
</organism>
<accession>T0HWV6</accession>
<reference evidence="3 4" key="1">
    <citation type="journal article" date="2013" name="Genome Announc.">
        <title>Draft Genome Sequence of Sphingobium lactosutens Strain DS20T, Isolated from a Hexachlorocyclohexane Dumpsite.</title>
        <authorList>
            <person name="Kumar R."/>
            <person name="Dwivedi V."/>
            <person name="Negi V."/>
            <person name="Khurana J.P."/>
            <person name="Lal R."/>
        </authorList>
    </citation>
    <scope>NUCLEOTIDE SEQUENCE [LARGE SCALE GENOMIC DNA]</scope>
    <source>
        <strain evidence="3 4">DS20</strain>
    </source>
</reference>
<sequence length="133" mass="14200">MIDFAAFFLPGAFLARAIVLRCVPDPGREGEDMRKVRDYDAELRALNDKARALKAKKVQQLGELVTSTGADALDPDTLAGALLAATESANADEREAWRVKGAAFFQGRGRKASRRAGGNTQGGHETGAGETPR</sequence>
<dbReference type="eggNOG" id="ENOG50331BD">
    <property type="taxonomic scope" value="Bacteria"/>
</dbReference>
<dbReference type="EMBL" id="ATDP01000068">
    <property type="protein sequence ID" value="EQB17567.1"/>
    <property type="molecule type" value="Genomic_DNA"/>
</dbReference>
<proteinExistence type="predicted"/>
<keyword evidence="1" id="KW-0175">Coiled coil</keyword>
<evidence type="ECO:0008006" key="5">
    <source>
        <dbReference type="Google" id="ProtNLM"/>
    </source>
</evidence>
<gene>
    <name evidence="3" type="ORF">RLDS_03780</name>
</gene>
<keyword evidence="4" id="KW-1185">Reference proteome</keyword>
<comment type="caution">
    <text evidence="3">The sequence shown here is derived from an EMBL/GenBank/DDBJ whole genome shotgun (WGS) entry which is preliminary data.</text>
</comment>
<evidence type="ECO:0000256" key="1">
    <source>
        <dbReference type="SAM" id="Coils"/>
    </source>
</evidence>
<dbReference type="InterPro" id="IPR009444">
    <property type="entry name" value="Conjugal_tfr_TraD_a-type"/>
</dbReference>
<dbReference type="Pfam" id="PF06412">
    <property type="entry name" value="TraD"/>
    <property type="match status" value="1"/>
</dbReference>
<evidence type="ECO:0000313" key="4">
    <source>
        <dbReference type="Proteomes" id="UP000015531"/>
    </source>
</evidence>